<proteinExistence type="predicted"/>
<organism evidence="2 3">
    <name type="scientific">Candidatus Odoribacter faecigallinarum</name>
    <dbReference type="NCBI Taxonomy" id="2838706"/>
    <lineage>
        <taxon>Bacteria</taxon>
        <taxon>Pseudomonadati</taxon>
        <taxon>Bacteroidota</taxon>
        <taxon>Bacteroidia</taxon>
        <taxon>Bacteroidales</taxon>
        <taxon>Odoribacteraceae</taxon>
        <taxon>Odoribacter</taxon>
    </lineage>
</organism>
<dbReference type="Proteomes" id="UP000824202">
    <property type="component" value="Unassembled WGS sequence"/>
</dbReference>
<keyword evidence="1" id="KW-0732">Signal</keyword>
<sequence length="758" mass="86541">MKKLGLYCLLCLGMWALAAGEVSAQDMKLVSGRIVNKNTKKPFGQEAVFIYAFNTVAEAEDARKVIDSKNGFFESSSMEAASADGYYQITVPETGALIFKVGVVDCVLEKVNYRLEINVEIESNEILKQVDVVGMRQGIQPMDPDNAEIDGNSFRARNKIPIPAQYGKSNARLILQPYLLDGNTGDTVRFLDPMVYDGEQYHLTQERRMGYDTGKDPLMHYVRHEPLVADGMVVDWADTVYLDDPMKSYCVKGVLLLEDYNRVYHREEYLLASARIRRPLKFLEYTLGERQLDPNKYKERPRRERRNTAGNISLTFVVGKAQLDPKDTMNRVQVDKLKSDLLAIVEGEGSQLKEFHIRGVASPDGSYASNLALAKKRVQFAQEQITSVLPRRVLARVYQNPKAEVAPWTAVADLLFADSLKQEAADIRAIVEKYPDSRDRQTNQIRKLPYYKETVVDYLPRLRTVHYEYIHEIYRELTPQEILDRYEHDADYRSGRKKFALYEYWNLFQLVKDPKELEALYKRAYEESKEMNAKPWVLAANNLAAVYLKRKQVDTTLLAPFIDTKNLKGCNISVKQPDGSTVILNPEEVVANQLCMYLLANNFRSASILAQLLPNTEKNRELKALTMCLGGYYKGGETPEARAKAREVFDVVKETTPVNKVVMYLALNTQANDVFAEQAMADLPEDDPLTWYLWAIINSRKSMVPAYALDMYELKAEEWLVKCFKADPKYMDIAAADGDILESIFKSAKSTYEYELNQ</sequence>
<dbReference type="EMBL" id="DXFT01000024">
    <property type="protein sequence ID" value="HIX02755.1"/>
    <property type="molecule type" value="Genomic_DNA"/>
</dbReference>
<name>A0A9D2ABF5_9BACT</name>
<feature type="signal peptide" evidence="1">
    <location>
        <begin position="1"/>
        <end position="24"/>
    </location>
</feature>
<dbReference type="AlphaFoldDB" id="A0A9D2ABF5"/>
<reference evidence="2" key="1">
    <citation type="journal article" date="2021" name="PeerJ">
        <title>Extensive microbial diversity within the chicken gut microbiome revealed by metagenomics and culture.</title>
        <authorList>
            <person name="Gilroy R."/>
            <person name="Ravi A."/>
            <person name="Getino M."/>
            <person name="Pursley I."/>
            <person name="Horton D.L."/>
            <person name="Alikhan N.F."/>
            <person name="Baker D."/>
            <person name="Gharbi K."/>
            <person name="Hall N."/>
            <person name="Watson M."/>
            <person name="Adriaenssens E.M."/>
            <person name="Foster-Nyarko E."/>
            <person name="Jarju S."/>
            <person name="Secka A."/>
            <person name="Antonio M."/>
            <person name="Oren A."/>
            <person name="Chaudhuri R.R."/>
            <person name="La Ragione R."/>
            <person name="Hildebrand F."/>
            <person name="Pallen M.J."/>
        </authorList>
    </citation>
    <scope>NUCLEOTIDE SEQUENCE</scope>
    <source>
        <strain evidence="2">23274</strain>
    </source>
</reference>
<reference evidence="2" key="2">
    <citation type="submission" date="2021-04" db="EMBL/GenBank/DDBJ databases">
        <authorList>
            <person name="Gilroy R."/>
        </authorList>
    </citation>
    <scope>NUCLEOTIDE SEQUENCE</scope>
    <source>
        <strain evidence="2">23274</strain>
    </source>
</reference>
<feature type="chain" id="PRO_5038438892" evidence="1">
    <location>
        <begin position="25"/>
        <end position="758"/>
    </location>
</feature>
<accession>A0A9D2ABF5</accession>
<protein>
    <submittedName>
        <fullName evidence="2">Uncharacterized protein</fullName>
    </submittedName>
</protein>
<comment type="caution">
    <text evidence="2">The sequence shown here is derived from an EMBL/GenBank/DDBJ whole genome shotgun (WGS) entry which is preliminary data.</text>
</comment>
<evidence type="ECO:0000313" key="3">
    <source>
        <dbReference type="Proteomes" id="UP000824202"/>
    </source>
</evidence>
<evidence type="ECO:0000256" key="1">
    <source>
        <dbReference type="SAM" id="SignalP"/>
    </source>
</evidence>
<evidence type="ECO:0000313" key="2">
    <source>
        <dbReference type="EMBL" id="HIX02755.1"/>
    </source>
</evidence>
<gene>
    <name evidence="2" type="ORF">H9863_01380</name>
</gene>